<dbReference type="AlphaFoldDB" id="A0AAN0IHR3"/>
<evidence type="ECO:0000256" key="2">
    <source>
        <dbReference type="SAM" id="Phobius"/>
    </source>
</evidence>
<protein>
    <submittedName>
        <fullName evidence="3">Uncharacterized protein</fullName>
    </submittedName>
</protein>
<name>A0AAN0IHR3_AMPQE</name>
<keyword evidence="2" id="KW-1133">Transmembrane helix</keyword>
<evidence type="ECO:0000313" key="4">
    <source>
        <dbReference type="Proteomes" id="UP000007879"/>
    </source>
</evidence>
<dbReference type="EnsemblMetazoa" id="XM_020001508.1">
    <property type="protein sequence ID" value="XP_019857067.1"/>
    <property type="gene ID" value="LOC100631922"/>
</dbReference>
<proteinExistence type="predicted"/>
<keyword evidence="2" id="KW-0812">Transmembrane</keyword>
<dbReference type="GeneID" id="100631922"/>
<reference evidence="3" key="2">
    <citation type="submission" date="2024-06" db="UniProtKB">
        <authorList>
            <consortium name="EnsemblMetazoa"/>
        </authorList>
    </citation>
    <scope>IDENTIFICATION</scope>
</reference>
<dbReference type="Proteomes" id="UP000007879">
    <property type="component" value="Unassembled WGS sequence"/>
</dbReference>
<dbReference type="KEGG" id="aqu:100631922"/>
<accession>A0AAN0IHR3</accession>
<organism evidence="3 4">
    <name type="scientific">Amphimedon queenslandica</name>
    <name type="common">Sponge</name>
    <dbReference type="NCBI Taxonomy" id="400682"/>
    <lineage>
        <taxon>Eukaryota</taxon>
        <taxon>Metazoa</taxon>
        <taxon>Porifera</taxon>
        <taxon>Demospongiae</taxon>
        <taxon>Heteroscleromorpha</taxon>
        <taxon>Haplosclerida</taxon>
        <taxon>Niphatidae</taxon>
        <taxon>Amphimedon</taxon>
    </lineage>
</organism>
<sequence>MDDSSASPVFPTKADLDEIHLQYVVAFIVIVILVGLAMLLVCFGLGYIFCSRKKSFNPSKHQHYIGAGDSKELSCGQVKLREFAGSKQNTHTAATNGSHGPTEEPHEQQPKKPSPPQYQYPMHLLDEENEERVES</sequence>
<evidence type="ECO:0000256" key="1">
    <source>
        <dbReference type="SAM" id="MobiDB-lite"/>
    </source>
</evidence>
<evidence type="ECO:0000313" key="3">
    <source>
        <dbReference type="EnsemblMetazoa" id="XP_003389519.1"/>
    </source>
</evidence>
<dbReference type="EnsemblMetazoa" id="XM_003389471.3">
    <property type="protein sequence ID" value="XP_003389519.1"/>
    <property type="gene ID" value="LOC100631922"/>
</dbReference>
<keyword evidence="2" id="KW-0472">Membrane</keyword>
<feature type="compositionally biased region" description="Polar residues" evidence="1">
    <location>
        <begin position="86"/>
        <end position="99"/>
    </location>
</feature>
<dbReference type="RefSeq" id="XP_019857067.1">
    <property type="nucleotide sequence ID" value="XM_020001508.1"/>
</dbReference>
<feature type="compositionally biased region" description="Basic and acidic residues" evidence="1">
    <location>
        <begin position="101"/>
        <end position="110"/>
    </location>
</feature>
<reference evidence="4" key="1">
    <citation type="journal article" date="2010" name="Nature">
        <title>The Amphimedon queenslandica genome and the evolution of animal complexity.</title>
        <authorList>
            <person name="Srivastava M."/>
            <person name="Simakov O."/>
            <person name="Chapman J."/>
            <person name="Fahey B."/>
            <person name="Gauthier M.E."/>
            <person name="Mitros T."/>
            <person name="Richards G.S."/>
            <person name="Conaco C."/>
            <person name="Dacre M."/>
            <person name="Hellsten U."/>
            <person name="Larroux C."/>
            <person name="Putnam N.H."/>
            <person name="Stanke M."/>
            <person name="Adamska M."/>
            <person name="Darling A."/>
            <person name="Degnan S.M."/>
            <person name="Oakley T.H."/>
            <person name="Plachetzki D.C."/>
            <person name="Zhai Y."/>
            <person name="Adamski M."/>
            <person name="Calcino A."/>
            <person name="Cummins S.F."/>
            <person name="Goodstein D.M."/>
            <person name="Harris C."/>
            <person name="Jackson D.J."/>
            <person name="Leys S.P."/>
            <person name="Shu S."/>
            <person name="Woodcroft B.J."/>
            <person name="Vervoort M."/>
            <person name="Kosik K.S."/>
            <person name="Manning G."/>
            <person name="Degnan B.M."/>
            <person name="Rokhsar D.S."/>
        </authorList>
    </citation>
    <scope>NUCLEOTIDE SEQUENCE [LARGE SCALE GENOMIC DNA]</scope>
</reference>
<feature type="transmembrane region" description="Helical" evidence="2">
    <location>
        <begin position="20"/>
        <end position="50"/>
    </location>
</feature>
<dbReference type="RefSeq" id="XP_003389519.1">
    <property type="nucleotide sequence ID" value="XM_003389471.3"/>
</dbReference>
<keyword evidence="4" id="KW-1185">Reference proteome</keyword>
<feature type="region of interest" description="Disordered" evidence="1">
    <location>
        <begin position="83"/>
        <end position="135"/>
    </location>
</feature>